<dbReference type="PANTHER" id="PTHR33392">
    <property type="entry name" value="POLYISOPRENYL-TEICHOIC ACID--PEPTIDOGLYCAN TEICHOIC ACID TRANSFERASE TAGU"/>
    <property type="match status" value="1"/>
</dbReference>
<dbReference type="EMBL" id="LCAL01000033">
    <property type="protein sequence ID" value="KKR89526.1"/>
    <property type="molecule type" value="Genomic_DNA"/>
</dbReference>
<comment type="caution">
    <text evidence="4">The sequence shown here is derived from an EMBL/GenBank/DDBJ whole genome shotgun (WGS) entry which is preliminary data.</text>
</comment>
<dbReference type="InterPro" id="IPR050922">
    <property type="entry name" value="LytR/CpsA/Psr_CW_biosynth"/>
</dbReference>
<sequence length="399" mass="43809">MTKPAYHVGIAGYVIKDPIIPTKRQIKIEADNFKVLLIQFTIAYRYNDEQDMLMRDNSKLTKKNIFIGIALFLVFAAGFAVTYFSFKFSKIFEKHEVSSAPSNVYINVSPEPVDSKEGVFNVLLLGYGGSGHSGGGLTDSIIVLHIDTNSKKYTLISIPRDLWINGNRKINAEASVNGYPSTSAAVKSVTGLPVDNYVAVNFSNYSKMIDNLGGVDVQVPTAFTDSFYPVPGLENETCGFTGDEINGFKAKYSGFELEKQFTCRYETISYKVGPATLDGTAALKFVRSRHADSDFARSARQFAVLAGVKNKLLSLKSLNKLDSTIGTLSEMVKTDLTLGKIKTLIEIFGDTSAYTGTEIHLTTENLLNEGKSAEGAYILYPKAGNLNFTEIKNFISQNI</sequence>
<keyword evidence="2" id="KW-0812">Transmembrane</keyword>
<comment type="similarity">
    <text evidence="1">Belongs to the LytR/CpsA/Psr (LCP) family.</text>
</comment>
<proteinExistence type="inferred from homology"/>
<reference evidence="4 5" key="1">
    <citation type="journal article" date="2015" name="Nature">
        <title>rRNA introns, odd ribosomes, and small enigmatic genomes across a large radiation of phyla.</title>
        <authorList>
            <person name="Brown C.T."/>
            <person name="Hug L.A."/>
            <person name="Thomas B.C."/>
            <person name="Sharon I."/>
            <person name="Castelle C.J."/>
            <person name="Singh A."/>
            <person name="Wilkins M.J."/>
            <person name="Williams K.H."/>
            <person name="Banfield J.F."/>
        </authorList>
    </citation>
    <scope>NUCLEOTIDE SEQUENCE [LARGE SCALE GENOMIC DNA]</scope>
</reference>
<name>A0A0G0UPX2_9BACT</name>
<dbReference type="Pfam" id="PF03816">
    <property type="entry name" value="LytR_cpsA_psr"/>
    <property type="match status" value="1"/>
</dbReference>
<dbReference type="InterPro" id="IPR004474">
    <property type="entry name" value="LytR_CpsA_psr"/>
</dbReference>
<feature type="transmembrane region" description="Helical" evidence="2">
    <location>
        <begin position="65"/>
        <end position="86"/>
    </location>
</feature>
<dbReference type="NCBIfam" id="TIGR00350">
    <property type="entry name" value="lytR_cpsA_psr"/>
    <property type="match status" value="1"/>
</dbReference>
<protein>
    <submittedName>
        <fullName evidence="4">Cell envelope-related transcriptional attenuator</fullName>
    </submittedName>
</protein>
<dbReference type="AlphaFoldDB" id="A0A0G0UPX2"/>
<gene>
    <name evidence="4" type="ORF">UU39_C0033G0007</name>
</gene>
<keyword evidence="2" id="KW-0472">Membrane</keyword>
<accession>A0A0G0UPX2</accession>
<organism evidence="4 5">
    <name type="scientific">Candidatus Woesebacteria bacterium GW2011_GWD1_41_12</name>
    <dbReference type="NCBI Taxonomy" id="1618593"/>
    <lineage>
        <taxon>Bacteria</taxon>
        <taxon>Candidatus Woeseibacteriota</taxon>
    </lineage>
</organism>
<keyword evidence="2" id="KW-1133">Transmembrane helix</keyword>
<dbReference type="Gene3D" id="3.40.630.190">
    <property type="entry name" value="LCP protein"/>
    <property type="match status" value="1"/>
</dbReference>
<dbReference type="Proteomes" id="UP000034275">
    <property type="component" value="Unassembled WGS sequence"/>
</dbReference>
<evidence type="ECO:0000313" key="5">
    <source>
        <dbReference type="Proteomes" id="UP000034275"/>
    </source>
</evidence>
<feature type="domain" description="Cell envelope-related transcriptional attenuator" evidence="3">
    <location>
        <begin position="138"/>
        <end position="312"/>
    </location>
</feature>
<evidence type="ECO:0000256" key="1">
    <source>
        <dbReference type="ARBA" id="ARBA00006068"/>
    </source>
</evidence>
<dbReference type="PANTHER" id="PTHR33392:SF6">
    <property type="entry name" value="POLYISOPRENYL-TEICHOIC ACID--PEPTIDOGLYCAN TEICHOIC ACID TRANSFERASE TAGU"/>
    <property type="match status" value="1"/>
</dbReference>
<evidence type="ECO:0000259" key="3">
    <source>
        <dbReference type="Pfam" id="PF03816"/>
    </source>
</evidence>
<evidence type="ECO:0000313" key="4">
    <source>
        <dbReference type="EMBL" id="KKR89526.1"/>
    </source>
</evidence>
<evidence type="ECO:0000256" key="2">
    <source>
        <dbReference type="SAM" id="Phobius"/>
    </source>
</evidence>